<dbReference type="Proteomes" id="UP000176005">
    <property type="component" value="Unassembled WGS sequence"/>
</dbReference>
<evidence type="ECO:0000259" key="1">
    <source>
        <dbReference type="Pfam" id="PF08241"/>
    </source>
</evidence>
<dbReference type="Gene3D" id="3.40.50.150">
    <property type="entry name" value="Vaccinia Virus protein VP39"/>
    <property type="match status" value="1"/>
</dbReference>
<dbReference type="Pfam" id="PF08241">
    <property type="entry name" value="Methyltransf_11"/>
    <property type="match status" value="1"/>
</dbReference>
<dbReference type="RefSeq" id="WP_244900317.1">
    <property type="nucleotide sequence ID" value="NZ_LJGW01000113.1"/>
</dbReference>
<sequence length="55" mass="6053">RAARDAGRHRHARLLLTDVRRLPLRDNCLDAVFAAGLVSHLTGPEAGLRELARVV</sequence>
<dbReference type="AlphaFoldDB" id="A0A1E7L9A6"/>
<gene>
    <name evidence="2" type="ORF">AN218_06705</name>
</gene>
<organism evidence="2 3">
    <name type="scientific">Streptomyces nanshensis</name>
    <dbReference type="NCBI Taxonomy" id="518642"/>
    <lineage>
        <taxon>Bacteria</taxon>
        <taxon>Bacillati</taxon>
        <taxon>Actinomycetota</taxon>
        <taxon>Actinomycetes</taxon>
        <taxon>Kitasatosporales</taxon>
        <taxon>Streptomycetaceae</taxon>
        <taxon>Streptomyces</taxon>
    </lineage>
</organism>
<feature type="non-terminal residue" evidence="2">
    <location>
        <position position="1"/>
    </location>
</feature>
<reference evidence="2 3" key="1">
    <citation type="journal article" date="2016" name="Front. Microbiol.">
        <title>Comparative Genomics Analysis of Streptomyces Species Reveals Their Adaptation to the Marine Environment and Their Diversity at the Genomic Level.</title>
        <authorList>
            <person name="Tian X."/>
            <person name="Zhang Z."/>
            <person name="Yang T."/>
            <person name="Chen M."/>
            <person name="Li J."/>
            <person name="Chen F."/>
            <person name="Yang J."/>
            <person name="Li W."/>
            <person name="Zhang B."/>
            <person name="Zhang Z."/>
            <person name="Wu J."/>
            <person name="Zhang C."/>
            <person name="Long L."/>
            <person name="Xiao J."/>
        </authorList>
    </citation>
    <scope>NUCLEOTIDE SEQUENCE [LARGE SCALE GENOMIC DNA]</scope>
    <source>
        <strain evidence="2 3">SCSIO 10429</strain>
    </source>
</reference>
<feature type="non-terminal residue" evidence="2">
    <location>
        <position position="55"/>
    </location>
</feature>
<dbReference type="GO" id="GO:0008757">
    <property type="term" value="F:S-adenosylmethionine-dependent methyltransferase activity"/>
    <property type="evidence" value="ECO:0007669"/>
    <property type="project" value="InterPro"/>
</dbReference>
<accession>A0A1E7L9A6</accession>
<name>A0A1E7L9A6_9ACTN</name>
<dbReference type="SUPFAM" id="SSF53335">
    <property type="entry name" value="S-adenosyl-L-methionine-dependent methyltransferases"/>
    <property type="match status" value="1"/>
</dbReference>
<dbReference type="InterPro" id="IPR013216">
    <property type="entry name" value="Methyltransf_11"/>
</dbReference>
<comment type="caution">
    <text evidence="2">The sequence shown here is derived from an EMBL/GenBank/DDBJ whole genome shotgun (WGS) entry which is preliminary data.</text>
</comment>
<protein>
    <recommendedName>
        <fullName evidence="1">Methyltransferase type 11 domain-containing protein</fullName>
    </recommendedName>
</protein>
<dbReference type="InterPro" id="IPR029063">
    <property type="entry name" value="SAM-dependent_MTases_sf"/>
</dbReference>
<dbReference type="EMBL" id="LJGW01000113">
    <property type="protein sequence ID" value="OEV12789.1"/>
    <property type="molecule type" value="Genomic_DNA"/>
</dbReference>
<evidence type="ECO:0000313" key="2">
    <source>
        <dbReference type="EMBL" id="OEV12789.1"/>
    </source>
</evidence>
<evidence type="ECO:0000313" key="3">
    <source>
        <dbReference type="Proteomes" id="UP000176005"/>
    </source>
</evidence>
<proteinExistence type="predicted"/>
<feature type="domain" description="Methyltransferase type 11" evidence="1">
    <location>
        <begin position="3"/>
        <end position="55"/>
    </location>
</feature>
<keyword evidence="3" id="KW-1185">Reference proteome</keyword>